<organism evidence="11 12">
    <name type="scientific">Pseudomonas rhizosphaerae</name>
    <dbReference type="NCBI Taxonomy" id="216142"/>
    <lineage>
        <taxon>Bacteria</taxon>
        <taxon>Pseudomonadati</taxon>
        <taxon>Pseudomonadota</taxon>
        <taxon>Gammaproteobacteria</taxon>
        <taxon>Pseudomonadales</taxon>
        <taxon>Pseudomonadaceae</taxon>
        <taxon>Pseudomonas</taxon>
    </lineage>
</organism>
<evidence type="ECO:0000259" key="10">
    <source>
        <dbReference type="PROSITE" id="PS50893"/>
    </source>
</evidence>
<dbReference type="Gene3D" id="3.40.50.300">
    <property type="entry name" value="P-loop containing nucleotide triphosphate hydrolases"/>
    <property type="match status" value="2"/>
</dbReference>
<evidence type="ECO:0000256" key="8">
    <source>
        <dbReference type="ARBA" id="ARBA00038852"/>
    </source>
</evidence>
<comment type="catalytic activity">
    <reaction evidence="9">
        <text>a dipeptide(out) + ATP + H2O = a dipeptide(in) + ADP + phosphate + H(+)</text>
        <dbReference type="Rhea" id="RHEA:23120"/>
        <dbReference type="ChEBI" id="CHEBI:15377"/>
        <dbReference type="ChEBI" id="CHEBI:15378"/>
        <dbReference type="ChEBI" id="CHEBI:30616"/>
        <dbReference type="ChEBI" id="CHEBI:43474"/>
        <dbReference type="ChEBI" id="CHEBI:90799"/>
        <dbReference type="ChEBI" id="CHEBI:456216"/>
        <dbReference type="EC" id="7.4.2.9"/>
    </reaction>
</comment>
<comment type="subcellular location">
    <subcellularLocation>
        <location evidence="1">Cell inner membrane</location>
        <topology evidence="1">Peripheral membrane protein</topology>
    </subcellularLocation>
</comment>
<dbReference type="Proteomes" id="UP000029499">
    <property type="component" value="Chromosome"/>
</dbReference>
<keyword evidence="7" id="KW-0472">Membrane</keyword>
<evidence type="ECO:0000256" key="2">
    <source>
        <dbReference type="ARBA" id="ARBA00005417"/>
    </source>
</evidence>
<sequence>MVNFPPVATAPLLRVEQLRIAARGEPGRLLVDDVCFSLEAGEVLGLIGESGAGKSTIGQALLGHLREGMAVAGGRILFEGRDLLHLSEPELRRIRGKRIAYVAQSAGSAFNPALTIGDQVIEAAQLHGLMDAQTAKARALELFAQFSLPQPEAFFSRYPHQVSGGQLQRAMIAMALCSSPQLIVFDEPTTALDVVTQLGILQAIAQVIRQAGVAAIYISHDLAVVAQLADQIMVLRHGRCVEHGTTEQILQRPAQGYTRDLLNAGRAGRMLGSTDAAASELLVIRSLTASYRQRPVLNDLSLRLCKGRTLALIGESGSGKSTLGRAICGLLGDVGGSMTLNGATLPFDLRRRSRDHLQQIQMVHQIPDNALNPRLCIGDQLERAVQIFTGLSRPLRQRRVAELLEQVGLHAGIAKRLPHTLSGGQKQRVCIARALAAEPALIICDEPTSALDPLVAIDVLALLRRLQTETGVSYLFITHDLHVAREIAHEVAVLRDGGIVRHGRTAEALSAPLDDYTRRLVEAVPQMRQDWLMQRAG</sequence>
<dbReference type="SUPFAM" id="SSF52540">
    <property type="entry name" value="P-loop containing nucleoside triphosphate hydrolases"/>
    <property type="match status" value="2"/>
</dbReference>
<dbReference type="InterPro" id="IPR003439">
    <property type="entry name" value="ABC_transporter-like_ATP-bd"/>
</dbReference>
<keyword evidence="6" id="KW-0067">ATP-binding</keyword>
<dbReference type="PANTHER" id="PTHR43297:SF2">
    <property type="entry name" value="DIPEPTIDE TRANSPORT ATP-BINDING PROTEIN DPPD"/>
    <property type="match status" value="1"/>
</dbReference>
<dbReference type="KEGG" id="prh:LT40_10765"/>
<dbReference type="PANTHER" id="PTHR43297">
    <property type="entry name" value="OLIGOPEPTIDE TRANSPORT ATP-BINDING PROTEIN APPD"/>
    <property type="match status" value="1"/>
</dbReference>
<evidence type="ECO:0000256" key="9">
    <source>
        <dbReference type="ARBA" id="ARBA00047356"/>
    </source>
</evidence>
<dbReference type="GO" id="GO:0016887">
    <property type="term" value="F:ATP hydrolysis activity"/>
    <property type="evidence" value="ECO:0007669"/>
    <property type="project" value="InterPro"/>
</dbReference>
<accession>A0A089YN55</accession>
<dbReference type="RefSeq" id="WP_043189737.1">
    <property type="nucleotide sequence ID" value="NZ_CP009533.1"/>
</dbReference>
<feature type="domain" description="ABC transporter" evidence="10">
    <location>
        <begin position="282"/>
        <end position="521"/>
    </location>
</feature>
<dbReference type="InterPro" id="IPR003593">
    <property type="entry name" value="AAA+_ATPase"/>
</dbReference>
<dbReference type="EC" id="7.4.2.9" evidence="8"/>
<evidence type="ECO:0000313" key="12">
    <source>
        <dbReference type="Proteomes" id="UP000029499"/>
    </source>
</evidence>
<dbReference type="GO" id="GO:0005524">
    <property type="term" value="F:ATP binding"/>
    <property type="evidence" value="ECO:0007669"/>
    <property type="project" value="UniProtKB-KW"/>
</dbReference>
<evidence type="ECO:0000256" key="5">
    <source>
        <dbReference type="ARBA" id="ARBA00022741"/>
    </source>
</evidence>
<dbReference type="HOGENOM" id="CLU_000604_86_2_6"/>
<dbReference type="PROSITE" id="PS00211">
    <property type="entry name" value="ABC_TRANSPORTER_1"/>
    <property type="match status" value="2"/>
</dbReference>
<dbReference type="OrthoDB" id="9784450at2"/>
<keyword evidence="5" id="KW-0547">Nucleotide-binding</keyword>
<dbReference type="Pfam" id="PF00005">
    <property type="entry name" value="ABC_tran"/>
    <property type="match status" value="2"/>
</dbReference>
<dbReference type="InterPro" id="IPR050388">
    <property type="entry name" value="ABC_Ni/Peptide_Import"/>
</dbReference>
<dbReference type="EMBL" id="CP009533">
    <property type="protein sequence ID" value="AIS17843.1"/>
    <property type="molecule type" value="Genomic_DNA"/>
</dbReference>
<reference evidence="11 12" key="1">
    <citation type="journal article" date="2015" name="J. Biotechnol.">
        <title>Complete genome sequence of Pseudomonas rhizosphaerae IH5T (=DSM 16299T), a phosphate-solubilizing rhizobacterium for bacterial biofertilizer.</title>
        <authorList>
            <person name="Kwak Y."/>
            <person name="Jung B.K."/>
            <person name="Shin J.H."/>
        </authorList>
    </citation>
    <scope>NUCLEOTIDE SEQUENCE [LARGE SCALE GENOMIC DNA]</scope>
    <source>
        <strain evidence="11">DSM 16299</strain>
    </source>
</reference>
<dbReference type="CDD" id="cd03257">
    <property type="entry name" value="ABC_NikE_OppD_transporters"/>
    <property type="match status" value="2"/>
</dbReference>
<evidence type="ECO:0000256" key="1">
    <source>
        <dbReference type="ARBA" id="ARBA00004417"/>
    </source>
</evidence>
<dbReference type="FunFam" id="3.40.50.300:FF:002585">
    <property type="entry name" value="Glutathione import ATP-binding protein GsiA"/>
    <property type="match status" value="1"/>
</dbReference>
<dbReference type="eggNOG" id="COG4172">
    <property type="taxonomic scope" value="Bacteria"/>
</dbReference>
<dbReference type="SMART" id="SM00382">
    <property type="entry name" value="AAA"/>
    <property type="match status" value="2"/>
</dbReference>
<dbReference type="STRING" id="216142.LT40_10765"/>
<evidence type="ECO:0000256" key="6">
    <source>
        <dbReference type="ARBA" id="ARBA00022840"/>
    </source>
</evidence>
<evidence type="ECO:0000256" key="3">
    <source>
        <dbReference type="ARBA" id="ARBA00022448"/>
    </source>
</evidence>
<evidence type="ECO:0000256" key="4">
    <source>
        <dbReference type="ARBA" id="ARBA00022475"/>
    </source>
</evidence>
<keyword evidence="4" id="KW-1003">Cell membrane</keyword>
<dbReference type="PROSITE" id="PS00221">
    <property type="entry name" value="MIP"/>
    <property type="match status" value="1"/>
</dbReference>
<comment type="similarity">
    <text evidence="2">Belongs to the ABC transporter superfamily.</text>
</comment>
<dbReference type="InterPro" id="IPR017871">
    <property type="entry name" value="ABC_transporter-like_CS"/>
</dbReference>
<dbReference type="InterPro" id="IPR022357">
    <property type="entry name" value="MIP_CS"/>
</dbReference>
<dbReference type="GO" id="GO:0005886">
    <property type="term" value="C:plasma membrane"/>
    <property type="evidence" value="ECO:0007669"/>
    <property type="project" value="UniProtKB-SubCell"/>
</dbReference>
<name>A0A089YN55_9PSED</name>
<proteinExistence type="inferred from homology"/>
<feature type="domain" description="ABC transporter" evidence="10">
    <location>
        <begin position="13"/>
        <end position="262"/>
    </location>
</feature>
<dbReference type="PROSITE" id="PS50893">
    <property type="entry name" value="ABC_TRANSPORTER_2"/>
    <property type="match status" value="2"/>
</dbReference>
<keyword evidence="3" id="KW-0813">Transport</keyword>
<gene>
    <name evidence="11" type="ORF">LT40_10765</name>
</gene>
<dbReference type="AlphaFoldDB" id="A0A089YN55"/>
<evidence type="ECO:0000256" key="7">
    <source>
        <dbReference type="ARBA" id="ARBA00023136"/>
    </source>
</evidence>
<evidence type="ECO:0000313" key="11">
    <source>
        <dbReference type="EMBL" id="AIS17843.1"/>
    </source>
</evidence>
<keyword evidence="12" id="KW-1185">Reference proteome</keyword>
<protein>
    <recommendedName>
        <fullName evidence="8">ABC-type dipeptide transporter</fullName>
        <ecNumber evidence="8">7.4.2.9</ecNumber>
    </recommendedName>
</protein>
<dbReference type="InterPro" id="IPR027417">
    <property type="entry name" value="P-loop_NTPase"/>
</dbReference>